<protein>
    <submittedName>
        <fullName evidence="1">Uncharacterized protein</fullName>
    </submittedName>
</protein>
<reference evidence="1" key="1">
    <citation type="submission" date="2018-02" db="EMBL/GenBank/DDBJ databases">
        <title>Rhizophora mucronata_Transcriptome.</title>
        <authorList>
            <person name="Meera S.P."/>
            <person name="Sreeshan A."/>
            <person name="Augustine A."/>
        </authorList>
    </citation>
    <scope>NUCLEOTIDE SEQUENCE</scope>
    <source>
        <tissue evidence="1">Leaf</tissue>
    </source>
</reference>
<accession>A0A2P2KN86</accession>
<dbReference type="EMBL" id="GGEC01026700">
    <property type="protein sequence ID" value="MBX07184.1"/>
    <property type="molecule type" value="Transcribed_RNA"/>
</dbReference>
<evidence type="ECO:0000313" key="1">
    <source>
        <dbReference type="EMBL" id="MBX07184.1"/>
    </source>
</evidence>
<sequence length="62" mass="7296">MKSCWRRVGCTAPYQGYMLKMHINAILKISIYLSSKQSGLYPLDSLRLQFKNNHQTQYNQMP</sequence>
<proteinExistence type="predicted"/>
<name>A0A2P2KN86_RHIMU</name>
<organism evidence="1">
    <name type="scientific">Rhizophora mucronata</name>
    <name type="common">Asiatic mangrove</name>
    <dbReference type="NCBI Taxonomy" id="61149"/>
    <lineage>
        <taxon>Eukaryota</taxon>
        <taxon>Viridiplantae</taxon>
        <taxon>Streptophyta</taxon>
        <taxon>Embryophyta</taxon>
        <taxon>Tracheophyta</taxon>
        <taxon>Spermatophyta</taxon>
        <taxon>Magnoliopsida</taxon>
        <taxon>eudicotyledons</taxon>
        <taxon>Gunneridae</taxon>
        <taxon>Pentapetalae</taxon>
        <taxon>rosids</taxon>
        <taxon>fabids</taxon>
        <taxon>Malpighiales</taxon>
        <taxon>Rhizophoraceae</taxon>
        <taxon>Rhizophora</taxon>
    </lineage>
</organism>
<dbReference type="AlphaFoldDB" id="A0A2P2KN86"/>